<accession>F0XNF7</accession>
<comment type="similarity">
    <text evidence="2 10">Belongs to the COG6 family.</text>
</comment>
<feature type="compositionally biased region" description="Low complexity" evidence="11">
    <location>
        <begin position="14"/>
        <end position="29"/>
    </location>
</feature>
<proteinExistence type="inferred from homology"/>
<protein>
    <recommendedName>
        <fullName evidence="3 10">Conserved oligomeric Golgi complex subunit 6</fullName>
        <shortName evidence="10">COG complex subunit 6</shortName>
    </recommendedName>
    <alternativeName>
        <fullName evidence="8 10">Component of oligomeric Golgi complex 6</fullName>
    </alternativeName>
</protein>
<evidence type="ECO:0000256" key="4">
    <source>
        <dbReference type="ARBA" id="ARBA00022448"/>
    </source>
</evidence>
<evidence type="ECO:0000256" key="8">
    <source>
        <dbReference type="ARBA" id="ARBA00031348"/>
    </source>
</evidence>
<dbReference type="InterPro" id="IPR010490">
    <property type="entry name" value="COG6"/>
</dbReference>
<evidence type="ECO:0000256" key="10">
    <source>
        <dbReference type="RuleBase" id="RU365075"/>
    </source>
</evidence>
<feature type="region of interest" description="Disordered" evidence="11">
    <location>
        <begin position="1"/>
        <end position="32"/>
    </location>
</feature>
<feature type="domain" description="Conserved Oligomeric Golgi complex subunit 6 C-terminal" evidence="13">
    <location>
        <begin position="207"/>
        <end position="473"/>
    </location>
</feature>
<keyword evidence="7 10" id="KW-0472">Membrane</keyword>
<dbReference type="Proteomes" id="UP000007796">
    <property type="component" value="Unassembled WGS sequence"/>
</dbReference>
<evidence type="ECO:0000313" key="15">
    <source>
        <dbReference type="Proteomes" id="UP000007796"/>
    </source>
</evidence>
<name>F0XNF7_GROCL</name>
<sequence>MTSDPPRSLHFEASSTSSAPSRTSSSSSTLKGFSKPLANKVTAVLSSSYADSEFRDSLALLDDRHVQNTAETRRRLRLDIQKEVIESNGEVIAEFGRVAEQLRRIGSTIEALSTTYSSMKAEITAAHSATKPVLDEASVLIDRRRNVETRRRLLSAFIGHFVLTEDEVAILTLTAEPLDDRFFAVLNKAKKISTDCEILLGFEDNPSLGPEIMEQTSRNINLGFQKLYKWVQKEFRHLNLENPQISSSMSRALRVLAERPALFQSYLNSFSEARESILSDAFYTALTGSNESGSEIVSSIKPIELAAHDPLRYAGDMLAWMHSATVSEREALEALFVGDGGGLARGIQEGRETEAWLLASEEESADAGIFDPVKALNDLVDRDLSGVTRILRQRMTQVIQNNEETILAYKLANLLNFYRLTFGKLLGAGVGGNNNLTDGIQDKPGLVETLSSLESEALRHFRSLVRDHVATLRGRLYKLQETIDSKARALVEHQYSFLCHQSGLEDMFVALGQLSAERKEDLEIAVGLDVLQPQTLVEISQYLDDFLPSALVDAIDNLKALQDPKRARQVTEEAAERFCVDFEHVEKIIVAADELLSEKDEDKDPDTALRALLPRTSVEIRVLLS</sequence>
<dbReference type="RefSeq" id="XP_014170255.1">
    <property type="nucleotide sequence ID" value="XM_014314780.1"/>
</dbReference>
<comment type="subcellular location">
    <subcellularLocation>
        <location evidence="1 10">Golgi apparatus membrane</location>
        <topology evidence="1 10">Peripheral membrane protein</topology>
    </subcellularLocation>
</comment>
<reference evidence="14 15" key="1">
    <citation type="journal article" date="2011" name="Proc. Natl. Acad. Sci. U.S.A.">
        <title>Genome and transcriptome analyses of the mountain pine beetle-fungal symbiont Grosmannia clavigera, a lodgepole pine pathogen.</title>
        <authorList>
            <person name="DiGuistini S."/>
            <person name="Wang Y."/>
            <person name="Liao N.Y."/>
            <person name="Taylor G."/>
            <person name="Tanguay P."/>
            <person name="Feau N."/>
            <person name="Henrissat B."/>
            <person name="Chan S.K."/>
            <person name="Hesse-Orce U."/>
            <person name="Alamouti S.M."/>
            <person name="Tsui C.K.M."/>
            <person name="Docking R.T."/>
            <person name="Levasseur A."/>
            <person name="Haridas S."/>
            <person name="Robertson G."/>
            <person name="Birol I."/>
            <person name="Holt R.A."/>
            <person name="Marra M.A."/>
            <person name="Hamelin R.C."/>
            <person name="Hirst M."/>
            <person name="Jones S.J.M."/>
            <person name="Bohlmann J."/>
            <person name="Breuil C."/>
        </authorList>
    </citation>
    <scope>NUCLEOTIDE SEQUENCE [LARGE SCALE GENOMIC DNA]</scope>
    <source>
        <strain evidence="15">kw1407 / UAMH 11150</strain>
    </source>
</reference>
<dbReference type="OrthoDB" id="272987at2759"/>
<evidence type="ECO:0000259" key="13">
    <source>
        <dbReference type="Pfam" id="PF20653"/>
    </source>
</evidence>
<evidence type="ECO:0000313" key="14">
    <source>
        <dbReference type="EMBL" id="EFX00773.1"/>
    </source>
</evidence>
<dbReference type="EMBL" id="GL629795">
    <property type="protein sequence ID" value="EFX00773.1"/>
    <property type="molecule type" value="Genomic_DNA"/>
</dbReference>
<keyword evidence="5 10" id="KW-0653">Protein transport</keyword>
<evidence type="ECO:0000256" key="11">
    <source>
        <dbReference type="SAM" id="MobiDB-lite"/>
    </source>
</evidence>
<comment type="subunit">
    <text evidence="10">Component of the conserved oligomeric Golgi complex.</text>
</comment>
<comment type="function">
    <text evidence="10">Acts as component of the peripheral membrane COG complex that is involved in intra-Golgi protein trafficking. COG is located at the cis-Golgi, and regulates tethering of retrograde intra-Golgi vesicles and possibly a number of other membrane trafficking events.</text>
</comment>
<organism evidence="15">
    <name type="scientific">Grosmannia clavigera (strain kw1407 / UAMH 11150)</name>
    <name type="common">Blue stain fungus</name>
    <name type="synonym">Graphiocladiella clavigera</name>
    <dbReference type="NCBI Taxonomy" id="655863"/>
    <lineage>
        <taxon>Eukaryota</taxon>
        <taxon>Fungi</taxon>
        <taxon>Dikarya</taxon>
        <taxon>Ascomycota</taxon>
        <taxon>Pezizomycotina</taxon>
        <taxon>Sordariomycetes</taxon>
        <taxon>Sordariomycetidae</taxon>
        <taxon>Ophiostomatales</taxon>
        <taxon>Ophiostomataceae</taxon>
        <taxon>Leptographium</taxon>
    </lineage>
</organism>
<keyword evidence="6 10" id="KW-0333">Golgi apparatus</keyword>
<keyword evidence="15" id="KW-1185">Reference proteome</keyword>
<dbReference type="GO" id="GO:0006891">
    <property type="term" value="P:intra-Golgi vesicle-mediated transport"/>
    <property type="evidence" value="ECO:0007669"/>
    <property type="project" value="UniProtKB-UniRule"/>
</dbReference>
<comment type="function">
    <text evidence="9">Acts as a component of the peripheral membrane COG complex that is involved in intra-Golgi protein trafficking. COG is located at the cis-Golgi, and regulates tethering of retrograde intra-Golgi vesicles and possibly a number of other membrane trafficking events.</text>
</comment>
<evidence type="ECO:0000256" key="7">
    <source>
        <dbReference type="ARBA" id="ARBA00023136"/>
    </source>
</evidence>
<feature type="domain" description="Conserved Oligomeric Golgi complex subunit 6 C-terminal" evidence="13">
    <location>
        <begin position="475"/>
        <end position="624"/>
    </location>
</feature>
<evidence type="ECO:0000256" key="5">
    <source>
        <dbReference type="ARBA" id="ARBA00022927"/>
    </source>
</evidence>
<keyword evidence="4 10" id="KW-0813">Transport</keyword>
<dbReference type="InterPro" id="IPR048369">
    <property type="entry name" value="COG6_C"/>
</dbReference>
<evidence type="ECO:0000256" key="2">
    <source>
        <dbReference type="ARBA" id="ARBA00011023"/>
    </source>
</evidence>
<dbReference type="PANTHER" id="PTHR21506">
    <property type="entry name" value="COMPONENT OF OLIGOMERIC GOLGI COMPLEX 6"/>
    <property type="match status" value="1"/>
</dbReference>
<feature type="domain" description="Conserved oligomeric complex COG6 N-terminal" evidence="12">
    <location>
        <begin position="61"/>
        <end position="172"/>
    </location>
</feature>
<evidence type="ECO:0000256" key="9">
    <source>
        <dbReference type="ARBA" id="ARBA00043873"/>
    </source>
</evidence>
<evidence type="ECO:0000256" key="6">
    <source>
        <dbReference type="ARBA" id="ARBA00023034"/>
    </source>
</evidence>
<evidence type="ECO:0000256" key="3">
    <source>
        <dbReference type="ARBA" id="ARBA00020973"/>
    </source>
</evidence>
<dbReference type="SMART" id="SM01087">
    <property type="entry name" value="COG6"/>
    <property type="match status" value="1"/>
</dbReference>
<dbReference type="Pfam" id="PF20653">
    <property type="entry name" value="COG6_C"/>
    <property type="match status" value="2"/>
</dbReference>
<dbReference type="GO" id="GO:0015031">
    <property type="term" value="P:protein transport"/>
    <property type="evidence" value="ECO:0007669"/>
    <property type="project" value="UniProtKB-KW"/>
</dbReference>
<dbReference type="eggNOG" id="KOG3758">
    <property type="taxonomic scope" value="Eukaryota"/>
</dbReference>
<dbReference type="Pfam" id="PF06419">
    <property type="entry name" value="COG6_N"/>
    <property type="match status" value="1"/>
</dbReference>
<dbReference type="InParanoid" id="F0XNF7"/>
<dbReference type="STRING" id="655863.F0XNF7"/>
<dbReference type="HOGENOM" id="CLU_011361_1_0_1"/>
<dbReference type="InterPro" id="IPR048368">
    <property type="entry name" value="COG6_N"/>
</dbReference>
<evidence type="ECO:0000259" key="12">
    <source>
        <dbReference type="Pfam" id="PF06419"/>
    </source>
</evidence>
<dbReference type="PANTHER" id="PTHR21506:SF0">
    <property type="entry name" value="CONSERVED OLIGOMERIC GOLGI COMPLEX SUBUNIT 6"/>
    <property type="match status" value="1"/>
</dbReference>
<evidence type="ECO:0000256" key="1">
    <source>
        <dbReference type="ARBA" id="ARBA00004395"/>
    </source>
</evidence>
<dbReference type="GeneID" id="25974778"/>
<dbReference type="GO" id="GO:0017119">
    <property type="term" value="C:Golgi transport complex"/>
    <property type="evidence" value="ECO:0007669"/>
    <property type="project" value="UniProtKB-UniRule"/>
</dbReference>
<dbReference type="GO" id="GO:0000139">
    <property type="term" value="C:Golgi membrane"/>
    <property type="evidence" value="ECO:0007669"/>
    <property type="project" value="UniProtKB-SubCell"/>
</dbReference>
<gene>
    <name evidence="14" type="ORF">CMQ_1854</name>
</gene>
<dbReference type="AlphaFoldDB" id="F0XNF7"/>